<organism evidence="6 7">
    <name type="scientific">Vibrio panuliri</name>
    <dbReference type="NCBI Taxonomy" id="1381081"/>
    <lineage>
        <taxon>Bacteria</taxon>
        <taxon>Pseudomonadati</taxon>
        <taxon>Pseudomonadota</taxon>
        <taxon>Gammaproteobacteria</taxon>
        <taxon>Vibrionales</taxon>
        <taxon>Vibrionaceae</taxon>
        <taxon>Vibrio</taxon>
    </lineage>
</organism>
<keyword evidence="2" id="KW-0805">Transcription regulation</keyword>
<evidence type="ECO:0000313" key="7">
    <source>
        <dbReference type="Proteomes" id="UP000186313"/>
    </source>
</evidence>
<dbReference type="PANTHER" id="PTHR30537:SF30">
    <property type="entry name" value="TRANSCRIPTIONAL REGULATOR-RELATED"/>
    <property type="match status" value="1"/>
</dbReference>
<dbReference type="GO" id="GO:0003700">
    <property type="term" value="F:DNA-binding transcription factor activity"/>
    <property type="evidence" value="ECO:0007669"/>
    <property type="project" value="InterPro"/>
</dbReference>
<dbReference type="RefSeq" id="WP_075706311.1">
    <property type="nucleotide sequence ID" value="NZ_MJMJ01000002.1"/>
</dbReference>
<proteinExistence type="inferred from homology"/>
<dbReference type="PROSITE" id="PS50931">
    <property type="entry name" value="HTH_LYSR"/>
    <property type="match status" value="1"/>
</dbReference>
<sequence>MNRLRQMSIFAHIVEQGSVSTAADKLELSKSVVSQHLKTLEQELGITLLKRTTRRQSLTEIGEQFYQSCKNINLIADTAWDNTRQHQTEPSGRIRITAPHALMDTLIAPVIADLIKLYPKLRPELINDDQRLDFMQHDIDLAIRVGHSPDSTLKQRRIGQFLDVLCGHPKMIGKPLEELAYIANSWQGQQYVHHFRSCESVVPPFVSQARCITNSFHSCLALIRAGAGIGLIPAFYLEQLDNSIVNLTPSWTLPDNTVFALTAYNHHAPIAVQKCIELLAKQLSS</sequence>
<dbReference type="AlphaFoldDB" id="A0A1Q9HP70"/>
<comment type="similarity">
    <text evidence="1">Belongs to the LysR transcriptional regulatory family.</text>
</comment>
<dbReference type="EMBL" id="MJMJ01000002">
    <property type="protein sequence ID" value="OLQ92658.1"/>
    <property type="molecule type" value="Genomic_DNA"/>
</dbReference>
<dbReference type="InterPro" id="IPR036390">
    <property type="entry name" value="WH_DNA-bd_sf"/>
</dbReference>
<evidence type="ECO:0000259" key="5">
    <source>
        <dbReference type="PROSITE" id="PS50931"/>
    </source>
</evidence>
<dbReference type="Proteomes" id="UP000186313">
    <property type="component" value="Unassembled WGS sequence"/>
</dbReference>
<evidence type="ECO:0000313" key="6">
    <source>
        <dbReference type="EMBL" id="OLQ92658.1"/>
    </source>
</evidence>
<name>A0A1Q9HP70_9VIBR</name>
<protein>
    <submittedName>
        <fullName evidence="6">Transcriptional regulator</fullName>
    </submittedName>
</protein>
<evidence type="ECO:0000256" key="2">
    <source>
        <dbReference type="ARBA" id="ARBA00023015"/>
    </source>
</evidence>
<dbReference type="GO" id="GO:0043565">
    <property type="term" value="F:sequence-specific DNA binding"/>
    <property type="evidence" value="ECO:0007669"/>
    <property type="project" value="TreeGrafter"/>
</dbReference>
<dbReference type="Gene3D" id="1.10.10.10">
    <property type="entry name" value="Winged helix-like DNA-binding domain superfamily/Winged helix DNA-binding domain"/>
    <property type="match status" value="1"/>
</dbReference>
<dbReference type="InterPro" id="IPR058163">
    <property type="entry name" value="LysR-type_TF_proteobact-type"/>
</dbReference>
<dbReference type="Gene3D" id="3.40.190.290">
    <property type="match status" value="1"/>
</dbReference>
<dbReference type="OrthoDB" id="5825379at2"/>
<dbReference type="InterPro" id="IPR036388">
    <property type="entry name" value="WH-like_DNA-bd_sf"/>
</dbReference>
<keyword evidence="3" id="KW-0238">DNA-binding</keyword>
<comment type="caution">
    <text evidence="6">The sequence shown here is derived from an EMBL/GenBank/DDBJ whole genome shotgun (WGS) entry which is preliminary data.</text>
</comment>
<dbReference type="GO" id="GO:0006351">
    <property type="term" value="P:DNA-templated transcription"/>
    <property type="evidence" value="ECO:0007669"/>
    <property type="project" value="TreeGrafter"/>
</dbReference>
<dbReference type="Pfam" id="PF03466">
    <property type="entry name" value="LysR_substrate"/>
    <property type="match status" value="1"/>
</dbReference>
<reference evidence="6 7" key="1">
    <citation type="submission" date="2016-09" db="EMBL/GenBank/DDBJ databases">
        <title>Genomic Taxonomy of the Vibrionaceae.</title>
        <authorList>
            <person name="Gonzalez-Castillo A."/>
            <person name="Gomez-Gil B."/>
            <person name="Enciso-Ibarra K."/>
        </authorList>
    </citation>
    <scope>NUCLEOTIDE SEQUENCE [LARGE SCALE GENOMIC DNA]</scope>
    <source>
        <strain evidence="6 7">CAIM 703</strain>
    </source>
</reference>
<dbReference type="FunFam" id="1.10.10.10:FF:000001">
    <property type="entry name" value="LysR family transcriptional regulator"/>
    <property type="match status" value="1"/>
</dbReference>
<feature type="domain" description="HTH lysR-type" evidence="5">
    <location>
        <begin position="1"/>
        <end position="59"/>
    </location>
</feature>
<gene>
    <name evidence="6" type="ORF">BIY22_15150</name>
</gene>
<dbReference type="SUPFAM" id="SSF53850">
    <property type="entry name" value="Periplasmic binding protein-like II"/>
    <property type="match status" value="1"/>
</dbReference>
<dbReference type="InterPro" id="IPR000847">
    <property type="entry name" value="LysR_HTH_N"/>
</dbReference>
<dbReference type="STRING" id="1381081.BIY22_15150"/>
<dbReference type="InterPro" id="IPR005119">
    <property type="entry name" value="LysR_subst-bd"/>
</dbReference>
<dbReference type="SUPFAM" id="SSF46785">
    <property type="entry name" value="Winged helix' DNA-binding domain"/>
    <property type="match status" value="1"/>
</dbReference>
<dbReference type="PANTHER" id="PTHR30537">
    <property type="entry name" value="HTH-TYPE TRANSCRIPTIONAL REGULATOR"/>
    <property type="match status" value="1"/>
</dbReference>
<evidence type="ECO:0000256" key="4">
    <source>
        <dbReference type="ARBA" id="ARBA00023163"/>
    </source>
</evidence>
<evidence type="ECO:0000256" key="1">
    <source>
        <dbReference type="ARBA" id="ARBA00009437"/>
    </source>
</evidence>
<accession>A0A1Q9HP70</accession>
<dbReference type="Pfam" id="PF00126">
    <property type="entry name" value="HTH_1"/>
    <property type="match status" value="1"/>
</dbReference>
<keyword evidence="4" id="KW-0804">Transcription</keyword>
<evidence type="ECO:0000256" key="3">
    <source>
        <dbReference type="ARBA" id="ARBA00023125"/>
    </source>
</evidence>